<keyword evidence="1" id="KW-0255">Endonuclease</keyword>
<dbReference type="AlphaFoldDB" id="A0A2U2AKQ7"/>
<dbReference type="Proteomes" id="UP000245059">
    <property type="component" value="Unassembled WGS sequence"/>
</dbReference>
<dbReference type="Proteomes" id="UP000245217">
    <property type="component" value="Unassembled WGS sequence"/>
</dbReference>
<protein>
    <submittedName>
        <fullName evidence="1">NgoFVII family restriction endonuclease</fullName>
    </submittedName>
</protein>
<keyword evidence="4" id="KW-1185">Reference proteome</keyword>
<name>A0A2U2AKQ7_9GAMM</name>
<dbReference type="EMBL" id="QEWW01000010">
    <property type="protein sequence ID" value="PWD83592.1"/>
    <property type="molecule type" value="Genomic_DNA"/>
</dbReference>
<organism evidence="1 3">
    <name type="scientific">Ignatzschineria cameli</name>
    <dbReference type="NCBI Taxonomy" id="2182793"/>
    <lineage>
        <taxon>Bacteria</taxon>
        <taxon>Pseudomonadati</taxon>
        <taxon>Pseudomonadota</taxon>
        <taxon>Gammaproteobacteria</taxon>
        <taxon>Cardiobacteriales</taxon>
        <taxon>Ignatzschineriaceae</taxon>
        <taxon>Ignatzschineria</taxon>
    </lineage>
</organism>
<reference evidence="3 4" key="2">
    <citation type="submission" date="2018-05" db="EMBL/GenBank/DDBJ databases">
        <title>Ignatzschineria dubaiensis sp. nov., isolated from necrotic foot tissues of dromedaries (Camelus dromedarius) and associated maggots in Dubai, United Arab Emirates.</title>
        <authorList>
            <person name="Tsang C.C."/>
            <person name="Tang J.Y.M."/>
            <person name="Fong J.Y.H."/>
            <person name="Kinne J."/>
            <person name="Lee H.H."/>
            <person name="Joseph M."/>
            <person name="Jose S."/>
            <person name="Schuster R.K."/>
            <person name="Tang Y."/>
            <person name="Sivakumar S."/>
            <person name="Chen J.H.K."/>
            <person name="Teng J.L.L."/>
            <person name="Lau S.K.P."/>
            <person name="Wernery U."/>
            <person name="Woo P.C.Y."/>
        </authorList>
    </citation>
    <scope>NUCLEOTIDE SEQUENCE [LARGE SCALE GENOMIC DNA]</scope>
    <source>
        <strain evidence="3">UAE-HKU57</strain>
        <strain evidence="4">UAE-HKU58</strain>
    </source>
</reference>
<keyword evidence="1" id="KW-0540">Nuclease</keyword>
<dbReference type="OrthoDB" id="1296974at2"/>
<dbReference type="GO" id="GO:0004519">
    <property type="term" value="F:endonuclease activity"/>
    <property type="evidence" value="ECO:0007669"/>
    <property type="project" value="UniProtKB-KW"/>
</dbReference>
<evidence type="ECO:0000313" key="2">
    <source>
        <dbReference type="EMBL" id="PWD90071.1"/>
    </source>
</evidence>
<sequence>MSNYFNLWNHLPGNEKQEYIKFLQIFGALSGLFKDIENGDNADKPYLYYRNHEQLFARVFDVEDLTRLDSAFDAIALISGERIGIGLKTWIHSRAITFQKVAEFNKLSNTVIRPLIENASSLEVAQTIATLRNERIALDQRLYKTDHMIYHNITRDSNIMNIVECKYDYIDLESLKIINGNNNKGVFDFEDKHKKYKFYASKSVLLQEFDASPSIISHTIPITQFTDPFELLAQIQMDNTPSSTHEKDNLIYLPIYSDRSYKVEEKSGFNASLAAPKAKGSNIPRPDYEAYIPIPIWIHQLFPSFFGFNALDPQERRKAATTGFNLHLPSGDKITAIVTQDNGKGLQTNPQSILGKWILHDVFGLQPKEPLTMEKLQLLGVDSLKIVRLDNHNFKIDLADTNAFEKWKIELQSKIEACPEVITKPKFRFDLIND</sequence>
<comment type="caution">
    <text evidence="1">The sequence shown here is derived from an EMBL/GenBank/DDBJ whole genome shotgun (WGS) entry which is preliminary data.</text>
</comment>
<proteinExistence type="predicted"/>
<reference evidence="1" key="1">
    <citation type="journal article" date="2018" name="Genome Announc.">
        <title>Ignatzschineria cameli sp. nov., isolated from necrotic foot tissue of dromedaries (Camelus dromedarius) and associated maggots (Wohlfahrtia species) in Dubai.</title>
        <authorList>
            <person name="Tsang C.C."/>
            <person name="Tang J.Y."/>
            <person name="Fong J.Y."/>
            <person name="Kinne J."/>
            <person name="Lee H.H."/>
            <person name="Joseph M."/>
            <person name="Jose S."/>
            <person name="Schuster R.K."/>
            <person name="Tang Y."/>
            <person name="Sivakumar S."/>
            <person name="Chen J.H."/>
            <person name="Teng J.L."/>
            <person name="Lau S.K."/>
            <person name="Wernery U."/>
            <person name="Woo P.C."/>
        </authorList>
    </citation>
    <scope>NUCLEOTIDE SEQUENCE</scope>
    <source>
        <strain evidence="1">UAE-HKU57</strain>
        <strain evidence="2">UAE-HKU58</strain>
    </source>
</reference>
<evidence type="ECO:0000313" key="1">
    <source>
        <dbReference type="EMBL" id="PWD83592.1"/>
    </source>
</evidence>
<dbReference type="RefSeq" id="WP_109202245.1">
    <property type="nucleotide sequence ID" value="NZ_QEWS01000009.1"/>
</dbReference>
<gene>
    <name evidence="1" type="ORF">DC077_09585</name>
    <name evidence="2" type="ORF">DC078_09185</name>
</gene>
<accession>A0A2U2AKQ7</accession>
<dbReference type="EMBL" id="QEWV01000011">
    <property type="protein sequence ID" value="PWD90071.1"/>
    <property type="molecule type" value="Genomic_DNA"/>
</dbReference>
<evidence type="ECO:0000313" key="3">
    <source>
        <dbReference type="Proteomes" id="UP000245059"/>
    </source>
</evidence>
<evidence type="ECO:0000313" key="4">
    <source>
        <dbReference type="Proteomes" id="UP000245217"/>
    </source>
</evidence>
<keyword evidence="1" id="KW-0378">Hydrolase</keyword>